<gene>
    <name evidence="1" type="ORF">PCOR1329_LOCUS71317</name>
</gene>
<dbReference type="Proteomes" id="UP001189429">
    <property type="component" value="Unassembled WGS sequence"/>
</dbReference>
<name>A0ABN9WWT5_9DINO</name>
<keyword evidence="2" id="KW-1185">Reference proteome</keyword>
<accession>A0ABN9WWT5</accession>
<evidence type="ECO:0000313" key="1">
    <source>
        <dbReference type="EMBL" id="CAK0891339.1"/>
    </source>
</evidence>
<comment type="caution">
    <text evidence="1">The sequence shown here is derived from an EMBL/GenBank/DDBJ whole genome shotgun (WGS) entry which is preliminary data.</text>
</comment>
<organism evidence="1 2">
    <name type="scientific">Prorocentrum cordatum</name>
    <dbReference type="NCBI Taxonomy" id="2364126"/>
    <lineage>
        <taxon>Eukaryota</taxon>
        <taxon>Sar</taxon>
        <taxon>Alveolata</taxon>
        <taxon>Dinophyceae</taxon>
        <taxon>Prorocentrales</taxon>
        <taxon>Prorocentraceae</taxon>
        <taxon>Prorocentrum</taxon>
    </lineage>
</organism>
<proteinExistence type="predicted"/>
<reference evidence="1" key="1">
    <citation type="submission" date="2023-10" db="EMBL/GenBank/DDBJ databases">
        <authorList>
            <person name="Chen Y."/>
            <person name="Shah S."/>
            <person name="Dougan E. K."/>
            <person name="Thang M."/>
            <person name="Chan C."/>
        </authorList>
    </citation>
    <scope>NUCLEOTIDE SEQUENCE [LARGE SCALE GENOMIC DNA]</scope>
</reference>
<evidence type="ECO:0000313" key="2">
    <source>
        <dbReference type="Proteomes" id="UP001189429"/>
    </source>
</evidence>
<dbReference type="EMBL" id="CAUYUJ010019461">
    <property type="protein sequence ID" value="CAK0891339.1"/>
    <property type="molecule type" value="Genomic_DNA"/>
</dbReference>
<sequence>MGDEMASSLSEATAAEEKSVSIYDELMAAKTQEVNALTKQIEEKIQLAGELAVSVAQMANDLEDTSEALAGDKKFLAELEKSCSTKTAEWEERSKVRQAELLALAETIKILNDDDALELS</sequence>
<protein>
    <submittedName>
        <fullName evidence="1">Uncharacterized protein</fullName>
    </submittedName>
</protein>